<gene>
    <name evidence="1" type="ORF">F4553_004148</name>
</gene>
<dbReference type="Proteomes" id="UP000587527">
    <property type="component" value="Unassembled WGS sequence"/>
</dbReference>
<dbReference type="RefSeq" id="WP_184838376.1">
    <property type="nucleotide sequence ID" value="NZ_JACHMN010000002.1"/>
</dbReference>
<evidence type="ECO:0000313" key="2">
    <source>
        <dbReference type="Proteomes" id="UP000587527"/>
    </source>
</evidence>
<reference evidence="1 2" key="1">
    <citation type="submission" date="2020-08" db="EMBL/GenBank/DDBJ databases">
        <title>Sequencing the genomes of 1000 actinobacteria strains.</title>
        <authorList>
            <person name="Klenk H.-P."/>
        </authorList>
    </citation>
    <scope>NUCLEOTIDE SEQUENCE [LARGE SCALE GENOMIC DNA]</scope>
    <source>
        <strain evidence="1 2">DSM 45362</strain>
    </source>
</reference>
<proteinExistence type="predicted"/>
<dbReference type="SUPFAM" id="SSF140453">
    <property type="entry name" value="EsxAB dimer-like"/>
    <property type="match status" value="1"/>
</dbReference>
<evidence type="ECO:0000313" key="1">
    <source>
        <dbReference type="EMBL" id="MBB5870769.1"/>
    </source>
</evidence>
<dbReference type="AlphaFoldDB" id="A0A841BUD4"/>
<dbReference type="InterPro" id="IPR036689">
    <property type="entry name" value="ESAT-6-like_sf"/>
</dbReference>
<dbReference type="EMBL" id="JACHMN010000002">
    <property type="protein sequence ID" value="MBB5870769.1"/>
    <property type="molecule type" value="Genomic_DNA"/>
</dbReference>
<keyword evidence="2" id="KW-1185">Reference proteome</keyword>
<sequence length="240" mass="25079">MAYAPAAELVAPVANPPIPDLVNNILGAKQYISPSYWIGWIVQQVCGTNPWEWVIEQYTGDWHAAAEASDALKNLADFNRQYALAIESEGRAVFGDEWQGHAADAAKAYFDGIVKTLHDQVAALESISGQFHSLTAGMQEAAQGLQSLFQDLTDLVIVAAISAAATAASSWTVVGGIAGALATAASIAAAVEVWYAVLSAHDAAWAGVQVFTGLVAGYLGGLQGMEQHALPGSAYNHPGV</sequence>
<name>A0A841BUD4_9ACTN</name>
<protein>
    <recommendedName>
        <fullName evidence="3">WXG100 family type VII secretion target</fullName>
    </recommendedName>
</protein>
<comment type="caution">
    <text evidence="1">The sequence shown here is derived from an EMBL/GenBank/DDBJ whole genome shotgun (WGS) entry which is preliminary data.</text>
</comment>
<accession>A0A841BUD4</accession>
<evidence type="ECO:0008006" key="3">
    <source>
        <dbReference type="Google" id="ProtNLM"/>
    </source>
</evidence>
<organism evidence="1 2">
    <name type="scientific">Allocatelliglobosispora scoriae</name>
    <dbReference type="NCBI Taxonomy" id="643052"/>
    <lineage>
        <taxon>Bacteria</taxon>
        <taxon>Bacillati</taxon>
        <taxon>Actinomycetota</taxon>
        <taxon>Actinomycetes</taxon>
        <taxon>Micromonosporales</taxon>
        <taxon>Micromonosporaceae</taxon>
        <taxon>Allocatelliglobosispora</taxon>
    </lineage>
</organism>